<dbReference type="Gene3D" id="3.30.565.10">
    <property type="entry name" value="Histidine kinase-like ATPase, C-terminal domain"/>
    <property type="match status" value="1"/>
</dbReference>
<dbReference type="InterPro" id="IPR005467">
    <property type="entry name" value="His_kinase_dom"/>
</dbReference>
<organism evidence="9">
    <name type="scientific">hydrothermal vent metagenome</name>
    <dbReference type="NCBI Taxonomy" id="652676"/>
    <lineage>
        <taxon>unclassified sequences</taxon>
        <taxon>metagenomes</taxon>
        <taxon>ecological metagenomes</taxon>
    </lineage>
</organism>
<evidence type="ECO:0000256" key="5">
    <source>
        <dbReference type="ARBA" id="ARBA00022840"/>
    </source>
</evidence>
<evidence type="ECO:0000256" key="7">
    <source>
        <dbReference type="SAM" id="Phobius"/>
    </source>
</evidence>
<dbReference type="AlphaFoldDB" id="A0A1W1CTT8"/>
<keyword evidence="1" id="KW-0597">Phosphoprotein</keyword>
<evidence type="ECO:0000259" key="8">
    <source>
        <dbReference type="PROSITE" id="PS50109"/>
    </source>
</evidence>
<dbReference type="InterPro" id="IPR003594">
    <property type="entry name" value="HATPase_dom"/>
</dbReference>
<evidence type="ECO:0000256" key="4">
    <source>
        <dbReference type="ARBA" id="ARBA00022777"/>
    </source>
</evidence>
<dbReference type="Pfam" id="PF02518">
    <property type="entry name" value="HATPase_c"/>
    <property type="match status" value="1"/>
</dbReference>
<dbReference type="GO" id="GO:0005524">
    <property type="term" value="F:ATP binding"/>
    <property type="evidence" value="ECO:0007669"/>
    <property type="project" value="UniProtKB-KW"/>
</dbReference>
<keyword evidence="5" id="KW-0067">ATP-binding</keyword>
<keyword evidence="2" id="KW-0808">Transferase</keyword>
<name>A0A1W1CTT8_9ZZZZ</name>
<dbReference type="InterPro" id="IPR003661">
    <property type="entry name" value="HisK_dim/P_dom"/>
</dbReference>
<evidence type="ECO:0000256" key="3">
    <source>
        <dbReference type="ARBA" id="ARBA00022741"/>
    </source>
</evidence>
<dbReference type="InterPro" id="IPR036097">
    <property type="entry name" value="HisK_dim/P_sf"/>
</dbReference>
<dbReference type="PROSITE" id="PS50109">
    <property type="entry name" value="HIS_KIN"/>
    <property type="match status" value="1"/>
</dbReference>
<reference evidence="9" key="1">
    <citation type="submission" date="2016-10" db="EMBL/GenBank/DDBJ databases">
        <authorList>
            <person name="de Groot N.N."/>
        </authorList>
    </citation>
    <scope>NUCLEOTIDE SEQUENCE</scope>
</reference>
<evidence type="ECO:0000256" key="6">
    <source>
        <dbReference type="ARBA" id="ARBA00023012"/>
    </source>
</evidence>
<feature type="domain" description="Histidine kinase" evidence="8">
    <location>
        <begin position="213"/>
        <end position="428"/>
    </location>
</feature>
<keyword evidence="3" id="KW-0547">Nucleotide-binding</keyword>
<dbReference type="PANTHER" id="PTHR43065">
    <property type="entry name" value="SENSOR HISTIDINE KINASE"/>
    <property type="match status" value="1"/>
</dbReference>
<feature type="transmembrane region" description="Helical" evidence="7">
    <location>
        <begin position="81"/>
        <end position="100"/>
    </location>
</feature>
<feature type="transmembrane region" description="Helical" evidence="7">
    <location>
        <begin position="28"/>
        <end position="48"/>
    </location>
</feature>
<evidence type="ECO:0000256" key="1">
    <source>
        <dbReference type="ARBA" id="ARBA00022553"/>
    </source>
</evidence>
<keyword evidence="4 9" id="KW-0418">Kinase</keyword>
<sequence length="429" mass="49509">MRNKIDYLTSGWNYNEDECDLKSRFQMINIAIILSTIGLITGIISNIVKNISGLIPLELTLLCVNIVLFILLRYKRESLKLVSLIETAQFTLLFLVLIYVSEPEQLKHIWIFTYPLLLLYFQNENNSVYWVVFMLIMLILAPLQPFIEVAYSQFQVIYISIVLITISTIIYFHQKKIYEAKNIIRRQVSELTNKDRLITLQSKQAVMGEMISMIAHQWRQPLSTVTLSISDLQLKKMLGKDIDDEFMDKALQDISDTIVYLSDTIDDFQTYFAPNKDMNEEKVCEIINRAVNFTKARMDGAEISFSFEECTDGLIQTYSNELVQVILNILNNAIDELVEHKRANPTIIITILDKKSRFEIIIDDNGRGVPLEDLESIFEPYYSTKGMNGTGLGLYMSQMIMQKQFNSKIEVKSSKDGTQFCIQVPKKLL</sequence>
<dbReference type="CDD" id="cd00082">
    <property type="entry name" value="HisKA"/>
    <property type="match status" value="1"/>
</dbReference>
<feature type="transmembrane region" description="Helical" evidence="7">
    <location>
        <begin position="128"/>
        <end position="147"/>
    </location>
</feature>
<keyword evidence="6" id="KW-0902">Two-component regulatory system</keyword>
<dbReference type="InterPro" id="IPR036890">
    <property type="entry name" value="HATPase_C_sf"/>
</dbReference>
<evidence type="ECO:0000313" key="9">
    <source>
        <dbReference type="EMBL" id="SFV69143.1"/>
    </source>
</evidence>
<dbReference type="EMBL" id="FPHF01000113">
    <property type="protein sequence ID" value="SFV69143.1"/>
    <property type="molecule type" value="Genomic_DNA"/>
</dbReference>
<dbReference type="PANTHER" id="PTHR43065:SF10">
    <property type="entry name" value="PEROXIDE STRESS-ACTIVATED HISTIDINE KINASE MAK3"/>
    <property type="match status" value="1"/>
</dbReference>
<evidence type="ECO:0000256" key="2">
    <source>
        <dbReference type="ARBA" id="ARBA00022679"/>
    </source>
</evidence>
<proteinExistence type="predicted"/>
<accession>A0A1W1CTT8</accession>
<keyword evidence="7" id="KW-1133">Transmembrane helix</keyword>
<dbReference type="InterPro" id="IPR004358">
    <property type="entry name" value="Sig_transdc_His_kin-like_C"/>
</dbReference>
<dbReference type="SUPFAM" id="SSF55874">
    <property type="entry name" value="ATPase domain of HSP90 chaperone/DNA topoisomerase II/histidine kinase"/>
    <property type="match status" value="1"/>
</dbReference>
<gene>
    <name evidence="9" type="ORF">MNB_SM-4-789</name>
</gene>
<dbReference type="PRINTS" id="PR00344">
    <property type="entry name" value="BCTRLSENSOR"/>
</dbReference>
<feature type="transmembrane region" description="Helical" evidence="7">
    <location>
        <begin position="54"/>
        <end position="74"/>
    </location>
</feature>
<feature type="transmembrane region" description="Helical" evidence="7">
    <location>
        <begin position="153"/>
        <end position="172"/>
    </location>
</feature>
<dbReference type="Gene3D" id="1.10.287.130">
    <property type="match status" value="1"/>
</dbReference>
<dbReference type="GO" id="GO:0000155">
    <property type="term" value="F:phosphorelay sensor kinase activity"/>
    <property type="evidence" value="ECO:0007669"/>
    <property type="project" value="InterPro"/>
</dbReference>
<dbReference type="SUPFAM" id="SSF47384">
    <property type="entry name" value="Homodimeric domain of signal transducing histidine kinase"/>
    <property type="match status" value="1"/>
</dbReference>
<keyword evidence="7" id="KW-0472">Membrane</keyword>
<feature type="transmembrane region" description="Helical" evidence="7">
    <location>
        <begin position="106"/>
        <end position="121"/>
    </location>
</feature>
<protein>
    <submittedName>
        <fullName evidence="9">Histidine kinase</fullName>
    </submittedName>
</protein>
<dbReference type="SMART" id="SM00387">
    <property type="entry name" value="HATPase_c"/>
    <property type="match status" value="1"/>
</dbReference>
<dbReference type="CDD" id="cd00075">
    <property type="entry name" value="HATPase"/>
    <property type="match status" value="1"/>
</dbReference>
<keyword evidence="7" id="KW-0812">Transmembrane</keyword>